<organism evidence="3 4">
    <name type="scientific">Geodermatophilus poikilotrophus</name>
    <dbReference type="NCBI Taxonomy" id="1333667"/>
    <lineage>
        <taxon>Bacteria</taxon>
        <taxon>Bacillati</taxon>
        <taxon>Actinomycetota</taxon>
        <taxon>Actinomycetes</taxon>
        <taxon>Geodermatophilales</taxon>
        <taxon>Geodermatophilaceae</taxon>
        <taxon>Geodermatophilus</taxon>
    </lineage>
</organism>
<dbReference type="GO" id="GO:0016853">
    <property type="term" value="F:isomerase activity"/>
    <property type="evidence" value="ECO:0007669"/>
    <property type="project" value="UniProtKB-KW"/>
</dbReference>
<protein>
    <submittedName>
        <fullName evidence="3">Mannose or cellobiose epimerase, N-acyl-D-glucosamine 2-epimerase family</fullName>
    </submittedName>
</protein>
<comment type="similarity">
    <text evidence="1">Belongs to the N-acylglucosamine 2-epimerase family.</text>
</comment>
<dbReference type="Pfam" id="PF07221">
    <property type="entry name" value="GlcNAc_2-epim"/>
    <property type="match status" value="1"/>
</dbReference>
<dbReference type="OrthoDB" id="9806359at2"/>
<dbReference type="Proteomes" id="UP000198507">
    <property type="component" value="Unassembled WGS sequence"/>
</dbReference>
<dbReference type="EMBL" id="FOIE01000001">
    <property type="protein sequence ID" value="SES86276.1"/>
    <property type="molecule type" value="Genomic_DNA"/>
</dbReference>
<accession>A0A1H9ZWY4</accession>
<dbReference type="AlphaFoldDB" id="A0A1H9ZWY4"/>
<dbReference type="SUPFAM" id="SSF48208">
    <property type="entry name" value="Six-hairpin glycosidases"/>
    <property type="match status" value="1"/>
</dbReference>
<evidence type="ECO:0000256" key="1">
    <source>
        <dbReference type="ARBA" id="ARBA00008558"/>
    </source>
</evidence>
<keyword evidence="2" id="KW-0413">Isomerase</keyword>
<proteinExistence type="inferred from homology"/>
<keyword evidence="4" id="KW-1185">Reference proteome</keyword>
<dbReference type="PANTHER" id="PTHR15108">
    <property type="entry name" value="N-ACYLGLUCOSAMINE-2-EPIMERASE"/>
    <property type="match status" value="1"/>
</dbReference>
<evidence type="ECO:0000313" key="3">
    <source>
        <dbReference type="EMBL" id="SES86276.1"/>
    </source>
</evidence>
<dbReference type="GO" id="GO:0005975">
    <property type="term" value="P:carbohydrate metabolic process"/>
    <property type="evidence" value="ECO:0007669"/>
    <property type="project" value="InterPro"/>
</dbReference>
<reference evidence="4" key="1">
    <citation type="submission" date="2016-10" db="EMBL/GenBank/DDBJ databases">
        <authorList>
            <person name="Varghese N."/>
            <person name="Submissions S."/>
        </authorList>
    </citation>
    <scope>NUCLEOTIDE SEQUENCE [LARGE SCALE GENOMIC DNA]</scope>
    <source>
        <strain evidence="4">DSM 44209</strain>
    </source>
</reference>
<dbReference type="InterPro" id="IPR008928">
    <property type="entry name" value="6-hairpin_glycosidase_sf"/>
</dbReference>
<gene>
    <name evidence="3" type="ORF">SAMN04488546_0817</name>
</gene>
<dbReference type="RefSeq" id="WP_091439422.1">
    <property type="nucleotide sequence ID" value="NZ_FOIE01000001.1"/>
</dbReference>
<name>A0A1H9ZWY4_9ACTN</name>
<dbReference type="InterPro" id="IPR010819">
    <property type="entry name" value="AGE/CE"/>
</dbReference>
<dbReference type="Gene3D" id="1.50.10.10">
    <property type="match status" value="1"/>
</dbReference>
<sequence length="420" mass="46381">MTTTGSPEVSGTWVRLASHRAWLDAEGERLLDFAEGAGAAATGFAWLDDDGRPQPDQGPQLWITARMTHVFALASLRGRPGAGRLVDHGLAALTGAFRDAEHGGWYSALTPAGEPEGTGKAAYDHAFVVLAAASATAAGRAGAAELLQEALAVVEQHFWRPDEGRCAESWDQDWSIPEPYRGANSNMHMTEAFLTVAAVTGDTRWLDRALSTAEQLIHRATRENGWRLPEHFDAQWRPLPDYNAERKNDKFRPYGSTPGHWLEWSRLLLHLEAALQDAGRQAPDWLPEAARSLFAAAVEVGWAPDGQPGFVYTLDWEDRPVVASRLHWVLTEAIGAAAVLRARTGEAQYERWYRTFWDEAVARYTDRDRGSWVHELSVGDTPPVWSGKPDVYHAYQAVLLPQLPLAPVLAGELRAALERD</sequence>
<dbReference type="InterPro" id="IPR012341">
    <property type="entry name" value="6hp_glycosidase-like_sf"/>
</dbReference>
<evidence type="ECO:0000313" key="4">
    <source>
        <dbReference type="Proteomes" id="UP000198507"/>
    </source>
</evidence>
<evidence type="ECO:0000256" key="2">
    <source>
        <dbReference type="ARBA" id="ARBA00023235"/>
    </source>
</evidence>